<dbReference type="EnsemblPlants" id="AET5Gv20798100.4">
    <property type="protein sequence ID" value="AET5Gv20798100.4"/>
    <property type="gene ID" value="AET5Gv20798100"/>
</dbReference>
<proteinExistence type="predicted"/>
<evidence type="ECO:0000256" key="1">
    <source>
        <dbReference type="SAM" id="Coils"/>
    </source>
</evidence>
<keyword evidence="3" id="KW-1185">Reference proteome</keyword>
<evidence type="ECO:0000313" key="3">
    <source>
        <dbReference type="Proteomes" id="UP000015105"/>
    </source>
</evidence>
<sequence length="84" mass="9921">MLLCFVIYRHREELATRLQAQERAFQEIQKKQQEELEALKKSQQEKNEAWAKKQKETDNLLDFLLRAQATQQATQQSQCKPDGS</sequence>
<dbReference type="Proteomes" id="UP000015105">
    <property type="component" value="Chromosome 5D"/>
</dbReference>
<reference evidence="2" key="4">
    <citation type="submission" date="2019-03" db="UniProtKB">
        <authorList>
            <consortium name="EnsemblPlants"/>
        </authorList>
    </citation>
    <scope>IDENTIFICATION</scope>
</reference>
<feature type="coiled-coil region" evidence="1">
    <location>
        <begin position="11"/>
        <end position="53"/>
    </location>
</feature>
<keyword evidence="1" id="KW-0175">Coiled coil</keyword>
<accession>A0A453LIP4</accession>
<reference evidence="2" key="3">
    <citation type="journal article" date="2017" name="Nature">
        <title>Genome sequence of the progenitor of the wheat D genome Aegilops tauschii.</title>
        <authorList>
            <person name="Luo M.C."/>
            <person name="Gu Y.Q."/>
            <person name="Puiu D."/>
            <person name="Wang H."/>
            <person name="Twardziok S.O."/>
            <person name="Deal K.R."/>
            <person name="Huo N."/>
            <person name="Zhu T."/>
            <person name="Wang L."/>
            <person name="Wang Y."/>
            <person name="McGuire P.E."/>
            <person name="Liu S."/>
            <person name="Long H."/>
            <person name="Ramasamy R.K."/>
            <person name="Rodriguez J.C."/>
            <person name="Van S.L."/>
            <person name="Yuan L."/>
            <person name="Wang Z."/>
            <person name="Xia Z."/>
            <person name="Xiao L."/>
            <person name="Anderson O.D."/>
            <person name="Ouyang S."/>
            <person name="Liang Y."/>
            <person name="Zimin A.V."/>
            <person name="Pertea G."/>
            <person name="Qi P."/>
            <person name="Bennetzen J.L."/>
            <person name="Dai X."/>
            <person name="Dawson M.W."/>
            <person name="Muller H.G."/>
            <person name="Kugler K."/>
            <person name="Rivarola-Duarte L."/>
            <person name="Spannagl M."/>
            <person name="Mayer K.F.X."/>
            <person name="Lu F.H."/>
            <person name="Bevan M.W."/>
            <person name="Leroy P."/>
            <person name="Li P."/>
            <person name="You F.M."/>
            <person name="Sun Q."/>
            <person name="Liu Z."/>
            <person name="Lyons E."/>
            <person name="Wicker T."/>
            <person name="Salzberg S.L."/>
            <person name="Devos K.M."/>
            <person name="Dvorak J."/>
        </authorList>
    </citation>
    <scope>NUCLEOTIDE SEQUENCE [LARGE SCALE GENOMIC DNA]</scope>
    <source>
        <strain evidence="2">cv. AL8/78</strain>
    </source>
</reference>
<reference evidence="2" key="5">
    <citation type="journal article" date="2021" name="G3 (Bethesda)">
        <title>Aegilops tauschii genome assembly Aet v5.0 features greater sequence contiguity and improved annotation.</title>
        <authorList>
            <person name="Wang L."/>
            <person name="Zhu T."/>
            <person name="Rodriguez J.C."/>
            <person name="Deal K.R."/>
            <person name="Dubcovsky J."/>
            <person name="McGuire P.E."/>
            <person name="Lux T."/>
            <person name="Spannagl M."/>
            <person name="Mayer K.F.X."/>
            <person name="Baldrich P."/>
            <person name="Meyers B.C."/>
            <person name="Huo N."/>
            <person name="Gu Y.Q."/>
            <person name="Zhou H."/>
            <person name="Devos K.M."/>
            <person name="Bennetzen J.L."/>
            <person name="Unver T."/>
            <person name="Budak H."/>
            <person name="Gulick P.J."/>
            <person name="Galiba G."/>
            <person name="Kalapos B."/>
            <person name="Nelson D.R."/>
            <person name="Li P."/>
            <person name="You F.M."/>
            <person name="Luo M.C."/>
            <person name="Dvorak J."/>
        </authorList>
    </citation>
    <scope>NUCLEOTIDE SEQUENCE [LARGE SCALE GENOMIC DNA]</scope>
    <source>
        <strain evidence="2">cv. AL8/78</strain>
    </source>
</reference>
<organism evidence="2 3">
    <name type="scientific">Aegilops tauschii subsp. strangulata</name>
    <name type="common">Goatgrass</name>
    <dbReference type="NCBI Taxonomy" id="200361"/>
    <lineage>
        <taxon>Eukaryota</taxon>
        <taxon>Viridiplantae</taxon>
        <taxon>Streptophyta</taxon>
        <taxon>Embryophyta</taxon>
        <taxon>Tracheophyta</taxon>
        <taxon>Spermatophyta</taxon>
        <taxon>Magnoliopsida</taxon>
        <taxon>Liliopsida</taxon>
        <taxon>Poales</taxon>
        <taxon>Poaceae</taxon>
        <taxon>BOP clade</taxon>
        <taxon>Pooideae</taxon>
        <taxon>Triticodae</taxon>
        <taxon>Triticeae</taxon>
        <taxon>Triticinae</taxon>
        <taxon>Aegilops</taxon>
    </lineage>
</organism>
<reference evidence="3" key="2">
    <citation type="journal article" date="2017" name="Nat. Plants">
        <title>The Aegilops tauschii genome reveals multiple impacts of transposons.</title>
        <authorList>
            <person name="Zhao G."/>
            <person name="Zou C."/>
            <person name="Li K."/>
            <person name="Wang K."/>
            <person name="Li T."/>
            <person name="Gao L."/>
            <person name="Zhang X."/>
            <person name="Wang H."/>
            <person name="Yang Z."/>
            <person name="Liu X."/>
            <person name="Jiang W."/>
            <person name="Mao L."/>
            <person name="Kong X."/>
            <person name="Jiao Y."/>
            <person name="Jia J."/>
        </authorList>
    </citation>
    <scope>NUCLEOTIDE SEQUENCE [LARGE SCALE GENOMIC DNA]</scope>
    <source>
        <strain evidence="3">cv. AL8/78</strain>
    </source>
</reference>
<name>A0A453LIP4_AEGTS</name>
<evidence type="ECO:0000313" key="2">
    <source>
        <dbReference type="EnsemblPlants" id="AET5Gv20798100.4"/>
    </source>
</evidence>
<dbReference type="Gramene" id="AET5Gv20798100.4">
    <property type="protein sequence ID" value="AET5Gv20798100.4"/>
    <property type="gene ID" value="AET5Gv20798100"/>
</dbReference>
<protein>
    <submittedName>
        <fullName evidence="2">Uncharacterized protein</fullName>
    </submittedName>
</protein>
<reference evidence="3" key="1">
    <citation type="journal article" date="2014" name="Science">
        <title>Ancient hybridizations among the ancestral genomes of bread wheat.</title>
        <authorList>
            <consortium name="International Wheat Genome Sequencing Consortium,"/>
            <person name="Marcussen T."/>
            <person name="Sandve S.R."/>
            <person name="Heier L."/>
            <person name="Spannagl M."/>
            <person name="Pfeifer M."/>
            <person name="Jakobsen K.S."/>
            <person name="Wulff B.B."/>
            <person name="Steuernagel B."/>
            <person name="Mayer K.F."/>
            <person name="Olsen O.A."/>
        </authorList>
    </citation>
    <scope>NUCLEOTIDE SEQUENCE [LARGE SCALE GENOMIC DNA]</scope>
    <source>
        <strain evidence="3">cv. AL8/78</strain>
    </source>
</reference>
<dbReference type="AlphaFoldDB" id="A0A453LIP4"/>